<keyword evidence="13" id="KW-1185">Reference proteome</keyword>
<feature type="transmembrane region" description="Helical" evidence="8">
    <location>
        <begin position="310"/>
        <end position="330"/>
    </location>
</feature>
<evidence type="ECO:0000256" key="8">
    <source>
        <dbReference type="SAM" id="Phobius"/>
    </source>
</evidence>
<evidence type="ECO:0000313" key="10">
    <source>
        <dbReference type="EMBL" id="GIM83733.1"/>
    </source>
</evidence>
<dbReference type="InterPro" id="IPR036259">
    <property type="entry name" value="MFS_trans_sf"/>
</dbReference>
<dbReference type="EMBL" id="VFOL01000001">
    <property type="protein sequence ID" value="TQL36132.1"/>
    <property type="molecule type" value="Genomic_DNA"/>
</dbReference>
<dbReference type="PANTHER" id="PTHR42718">
    <property type="entry name" value="MAJOR FACILITATOR SUPERFAMILY MULTIDRUG TRANSPORTER MFSC"/>
    <property type="match status" value="1"/>
</dbReference>
<feature type="transmembrane region" description="Helical" evidence="8">
    <location>
        <begin position="170"/>
        <end position="194"/>
    </location>
</feature>
<keyword evidence="2" id="KW-0813">Transport</keyword>
<feature type="transmembrane region" description="Helical" evidence="8">
    <location>
        <begin position="206"/>
        <end position="225"/>
    </location>
</feature>
<keyword evidence="5 8" id="KW-1133">Transmembrane helix</keyword>
<proteinExistence type="predicted"/>
<feature type="transmembrane region" description="Helical" evidence="8">
    <location>
        <begin position="144"/>
        <end position="164"/>
    </location>
</feature>
<keyword evidence="6 8" id="KW-0472">Membrane</keyword>
<feature type="transmembrane region" description="Helical" evidence="8">
    <location>
        <begin position="275"/>
        <end position="298"/>
    </location>
</feature>
<reference evidence="10 13" key="2">
    <citation type="submission" date="2021-03" db="EMBL/GenBank/DDBJ databases">
        <title>Whole genome shotgun sequence of Salinispora arenicola NBRC 105043.</title>
        <authorList>
            <person name="Komaki H."/>
            <person name="Tamura T."/>
        </authorList>
    </citation>
    <scope>NUCLEOTIDE SEQUENCE [LARGE SCALE GENOMIC DNA]</scope>
    <source>
        <strain evidence="10 13">NBRC 105043</strain>
    </source>
</reference>
<comment type="caution">
    <text evidence="11">The sequence shown here is derived from an EMBL/GenBank/DDBJ whole genome shotgun (WGS) entry which is preliminary data.</text>
</comment>
<dbReference type="GO" id="GO:0005886">
    <property type="term" value="C:plasma membrane"/>
    <property type="evidence" value="ECO:0007669"/>
    <property type="project" value="UniProtKB-SubCell"/>
</dbReference>
<dbReference type="SUPFAM" id="SSF103473">
    <property type="entry name" value="MFS general substrate transporter"/>
    <property type="match status" value="1"/>
</dbReference>
<comment type="subcellular location">
    <subcellularLocation>
        <location evidence="1">Cell membrane</location>
        <topology evidence="1">Multi-pass membrane protein</topology>
    </subcellularLocation>
</comment>
<name>A0A542XJV9_SALAC</name>
<dbReference type="PROSITE" id="PS50850">
    <property type="entry name" value="MFS"/>
    <property type="match status" value="1"/>
</dbReference>
<sequence>MHDTHPGDMGQRATRRSWFGLAVLGLPTLLLSLDQSVLYLALPHLSADLGAGSIESLWILDIYGFMLAGFLVTMGTLGDRIGRRKMLLIGAAAFGVSTVAAAYSDSAQMLIVTRAAMGVAGATLMPSTLALISNVFHDAKQRGVAIAVWFSCLMVGGALGPVVGGALLEYFWWGSVLLMGAPIMALLLVLGPILLPEYRDPSAGRIDLLSVLLSLLTVLPIIYGIKELAYDGWTAEPLVVMSAGVVFGAVFVTRQHRLTEPLVDIRLFRTRTFSAALVILLFGSVTTGGIYLLVNLYLQMVEGLSPLRTGLWLLPSTLAIVVGSMTAPALAPRVQPAYLISSGLAVTTSGYLLLTQVDPTGGLPLLVTGFVLAFLGAGPMGALGTDLVVGSASPEQAGSAASLSETGNHLGIAIGIAVMGSIGTTVYRDRIDTTVPDGIAADAAEAARENVTGAVTAAEGLPAGPAAQLLDAAATAFTHGLNTAAYVGAGLFLTLAIVAAVSLRETRMPAGETASGVADESAPTDTAARAAQKPTE</sequence>
<organism evidence="11 12">
    <name type="scientific">Salinispora arenicola</name>
    <dbReference type="NCBI Taxonomy" id="168697"/>
    <lineage>
        <taxon>Bacteria</taxon>
        <taxon>Bacillati</taxon>
        <taxon>Actinomycetota</taxon>
        <taxon>Actinomycetes</taxon>
        <taxon>Micromonosporales</taxon>
        <taxon>Micromonosporaceae</taxon>
        <taxon>Salinispora</taxon>
    </lineage>
</organism>
<feature type="transmembrane region" description="Helical" evidence="8">
    <location>
        <begin position="237"/>
        <end position="254"/>
    </location>
</feature>
<dbReference type="Proteomes" id="UP000677457">
    <property type="component" value="Unassembled WGS sequence"/>
</dbReference>
<dbReference type="EMBL" id="BOQM01000009">
    <property type="protein sequence ID" value="GIM83733.1"/>
    <property type="molecule type" value="Genomic_DNA"/>
</dbReference>
<feature type="transmembrane region" description="Helical" evidence="8">
    <location>
        <begin position="54"/>
        <end position="74"/>
    </location>
</feature>
<dbReference type="CDD" id="cd17321">
    <property type="entry name" value="MFS_MMR_MDR_like"/>
    <property type="match status" value="1"/>
</dbReference>
<evidence type="ECO:0000256" key="6">
    <source>
        <dbReference type="ARBA" id="ARBA00023136"/>
    </source>
</evidence>
<dbReference type="Pfam" id="PF07690">
    <property type="entry name" value="MFS_1"/>
    <property type="match status" value="1"/>
</dbReference>
<feature type="domain" description="Major facilitator superfamily (MFS) profile" evidence="9">
    <location>
        <begin position="20"/>
        <end position="507"/>
    </location>
</feature>
<dbReference type="InterPro" id="IPR011701">
    <property type="entry name" value="MFS"/>
</dbReference>
<dbReference type="Gene3D" id="1.20.1250.20">
    <property type="entry name" value="MFS general substrate transporter like domains"/>
    <property type="match status" value="1"/>
</dbReference>
<feature type="transmembrane region" description="Helical" evidence="8">
    <location>
        <begin position="18"/>
        <end position="42"/>
    </location>
</feature>
<dbReference type="GO" id="GO:0022857">
    <property type="term" value="F:transmembrane transporter activity"/>
    <property type="evidence" value="ECO:0007669"/>
    <property type="project" value="InterPro"/>
</dbReference>
<feature type="transmembrane region" description="Helical" evidence="8">
    <location>
        <begin position="86"/>
        <end position="103"/>
    </location>
</feature>
<feature type="transmembrane region" description="Helical" evidence="8">
    <location>
        <begin position="410"/>
        <end position="427"/>
    </location>
</feature>
<evidence type="ECO:0000256" key="3">
    <source>
        <dbReference type="ARBA" id="ARBA00022475"/>
    </source>
</evidence>
<keyword evidence="4 8" id="KW-0812">Transmembrane</keyword>
<evidence type="ECO:0000256" key="1">
    <source>
        <dbReference type="ARBA" id="ARBA00004651"/>
    </source>
</evidence>
<evidence type="ECO:0000256" key="2">
    <source>
        <dbReference type="ARBA" id="ARBA00022448"/>
    </source>
</evidence>
<dbReference type="Proteomes" id="UP000315983">
    <property type="component" value="Unassembled WGS sequence"/>
</dbReference>
<dbReference type="Gene3D" id="1.20.1720.10">
    <property type="entry name" value="Multidrug resistance protein D"/>
    <property type="match status" value="1"/>
</dbReference>
<evidence type="ECO:0000256" key="7">
    <source>
        <dbReference type="SAM" id="MobiDB-lite"/>
    </source>
</evidence>
<evidence type="ECO:0000256" key="5">
    <source>
        <dbReference type="ARBA" id="ARBA00022989"/>
    </source>
</evidence>
<evidence type="ECO:0000259" key="9">
    <source>
        <dbReference type="PROSITE" id="PS50850"/>
    </source>
</evidence>
<feature type="transmembrane region" description="Helical" evidence="8">
    <location>
        <begin position="337"/>
        <end position="354"/>
    </location>
</feature>
<gene>
    <name evidence="11" type="ORF">FB564_1210</name>
    <name evidence="10" type="ORF">Sar04_13680</name>
</gene>
<dbReference type="AlphaFoldDB" id="A0A542XJV9"/>
<evidence type="ECO:0000256" key="4">
    <source>
        <dbReference type="ARBA" id="ARBA00022692"/>
    </source>
</evidence>
<protein>
    <submittedName>
        <fullName evidence="10 11">MFS transporter</fullName>
    </submittedName>
</protein>
<accession>A0A542XJV9</accession>
<dbReference type="PANTHER" id="PTHR42718:SF47">
    <property type="entry name" value="METHYL VIOLOGEN RESISTANCE PROTEIN SMVA"/>
    <property type="match status" value="1"/>
</dbReference>
<feature type="transmembrane region" description="Helical" evidence="8">
    <location>
        <begin position="484"/>
        <end position="503"/>
    </location>
</feature>
<dbReference type="GeneID" id="93770523"/>
<evidence type="ECO:0000313" key="12">
    <source>
        <dbReference type="Proteomes" id="UP000315983"/>
    </source>
</evidence>
<reference evidence="11 12" key="1">
    <citation type="submission" date="2019-06" db="EMBL/GenBank/DDBJ databases">
        <title>Sequencing the genomes of 1000 actinobacteria strains.</title>
        <authorList>
            <person name="Klenk H.-P."/>
        </authorList>
    </citation>
    <scope>NUCLEOTIDE SEQUENCE [LARGE SCALE GENOMIC DNA]</scope>
    <source>
        <strain evidence="11 12">DSM 44819</strain>
    </source>
</reference>
<dbReference type="InterPro" id="IPR020846">
    <property type="entry name" value="MFS_dom"/>
</dbReference>
<evidence type="ECO:0000313" key="11">
    <source>
        <dbReference type="EMBL" id="TQL36132.1"/>
    </source>
</evidence>
<feature type="region of interest" description="Disordered" evidence="7">
    <location>
        <begin position="510"/>
        <end position="536"/>
    </location>
</feature>
<feature type="transmembrane region" description="Helical" evidence="8">
    <location>
        <begin position="366"/>
        <end position="389"/>
    </location>
</feature>
<keyword evidence="3" id="KW-1003">Cell membrane</keyword>
<evidence type="ECO:0000313" key="13">
    <source>
        <dbReference type="Proteomes" id="UP000677457"/>
    </source>
</evidence>
<dbReference type="RefSeq" id="WP_016810429.1">
    <property type="nucleotide sequence ID" value="NZ_BOQM01000009.1"/>
</dbReference>
<feature type="transmembrane region" description="Helical" evidence="8">
    <location>
        <begin position="109"/>
        <end position="132"/>
    </location>
</feature>